<dbReference type="SUPFAM" id="SSF51735">
    <property type="entry name" value="NAD(P)-binding Rossmann-fold domains"/>
    <property type="match status" value="1"/>
</dbReference>
<organism evidence="3">
    <name type="scientific">Menopon gallinae</name>
    <name type="common">poultry shaft louse</name>
    <dbReference type="NCBI Taxonomy" id="328185"/>
    <lineage>
        <taxon>Eukaryota</taxon>
        <taxon>Metazoa</taxon>
        <taxon>Ecdysozoa</taxon>
        <taxon>Arthropoda</taxon>
        <taxon>Hexapoda</taxon>
        <taxon>Insecta</taxon>
        <taxon>Pterygota</taxon>
        <taxon>Neoptera</taxon>
        <taxon>Paraneoptera</taxon>
        <taxon>Psocodea</taxon>
        <taxon>Troctomorpha</taxon>
        <taxon>Phthiraptera</taxon>
        <taxon>Amblycera</taxon>
        <taxon>Menoponidae</taxon>
        <taxon>Menopon</taxon>
    </lineage>
</organism>
<dbReference type="PANTHER" id="PTHR43157:SF73">
    <property type="entry name" value="WW DOMAIN-CONTAINING OXIDOREDUCTASE-LIKE PROTEIN"/>
    <property type="match status" value="1"/>
</dbReference>
<name>A0AAW2I3Z0_9NEOP</name>
<dbReference type="PRINTS" id="PR00081">
    <property type="entry name" value="GDHRDH"/>
</dbReference>
<sequence>MYAHFFPPKCKSSERLDGKTVVLTGCNTGIGKHNALDFCKRGARVIMACRSKERAEKAMNDILEELKEEKNIGVLIFKKLELSSLDSVRNCAREILDEEPRIDILVNNAGIMMCPFEKTEDGVEKQFGTNHLGHFLFTLLLLPRIIKSAPARIVNVSSVAHTWSNDTFDDINYEKTKYSPLKAYGRSKLANVLFTKELARRLEGTSVTTYAVHPGAVETELGRHLDESYFSGLRSIIRFFGSWVLRTPVQGAQTTIYCSVDKATAGETGLYYSNCRVTQPSNEAEDPDLAKKLWDVSSELVKLGDFDPFAPEDASKAVQ</sequence>
<gene>
    <name evidence="3" type="ORF">PYX00_003984</name>
</gene>
<evidence type="ECO:0000256" key="2">
    <source>
        <dbReference type="RuleBase" id="RU000363"/>
    </source>
</evidence>
<dbReference type="GO" id="GO:0016491">
    <property type="term" value="F:oxidoreductase activity"/>
    <property type="evidence" value="ECO:0007669"/>
    <property type="project" value="UniProtKB-KW"/>
</dbReference>
<dbReference type="EMBL" id="JARGDH010000002">
    <property type="protein sequence ID" value="KAL0276396.1"/>
    <property type="molecule type" value="Genomic_DNA"/>
</dbReference>
<reference evidence="3" key="1">
    <citation type="journal article" date="2024" name="Gigascience">
        <title>Chromosome-level genome of the poultry shaft louse Menopon gallinae provides insight into the host-switching and adaptive evolution of parasitic lice.</title>
        <authorList>
            <person name="Xu Y."/>
            <person name="Ma L."/>
            <person name="Liu S."/>
            <person name="Liang Y."/>
            <person name="Liu Q."/>
            <person name="He Z."/>
            <person name="Tian L."/>
            <person name="Duan Y."/>
            <person name="Cai W."/>
            <person name="Li H."/>
            <person name="Song F."/>
        </authorList>
    </citation>
    <scope>NUCLEOTIDE SEQUENCE</scope>
    <source>
        <strain evidence="3">Cailab_2023a</strain>
    </source>
</reference>
<dbReference type="PANTHER" id="PTHR43157">
    <property type="entry name" value="PHOSPHATIDYLINOSITOL-GLYCAN BIOSYNTHESIS CLASS F PROTEIN-RELATED"/>
    <property type="match status" value="1"/>
</dbReference>
<accession>A0AAW2I3Z0</accession>
<dbReference type="Gene3D" id="3.40.50.720">
    <property type="entry name" value="NAD(P)-binding Rossmann-like Domain"/>
    <property type="match status" value="1"/>
</dbReference>
<dbReference type="AlphaFoldDB" id="A0AAW2I3Z0"/>
<dbReference type="InterPro" id="IPR002347">
    <property type="entry name" value="SDR_fam"/>
</dbReference>
<comment type="caution">
    <text evidence="3">The sequence shown here is derived from an EMBL/GenBank/DDBJ whole genome shotgun (WGS) entry which is preliminary data.</text>
</comment>
<dbReference type="PRINTS" id="PR00080">
    <property type="entry name" value="SDRFAMILY"/>
</dbReference>
<dbReference type="EMBL" id="JARGDH010000002">
    <property type="protein sequence ID" value="KAL0276397.1"/>
    <property type="molecule type" value="Genomic_DNA"/>
</dbReference>
<evidence type="ECO:0000313" key="3">
    <source>
        <dbReference type="EMBL" id="KAL0276397.1"/>
    </source>
</evidence>
<dbReference type="Pfam" id="PF00106">
    <property type="entry name" value="adh_short"/>
    <property type="match status" value="1"/>
</dbReference>
<protein>
    <recommendedName>
        <fullName evidence="4">Retinol dehydrogenase 12</fullName>
    </recommendedName>
</protein>
<evidence type="ECO:0008006" key="4">
    <source>
        <dbReference type="Google" id="ProtNLM"/>
    </source>
</evidence>
<dbReference type="CDD" id="cd05327">
    <property type="entry name" value="retinol-DH_like_SDR_c_like"/>
    <property type="match status" value="1"/>
</dbReference>
<evidence type="ECO:0000256" key="1">
    <source>
        <dbReference type="ARBA" id="ARBA00023002"/>
    </source>
</evidence>
<proteinExistence type="inferred from homology"/>
<keyword evidence="1" id="KW-0560">Oxidoreductase</keyword>
<dbReference type="InterPro" id="IPR036291">
    <property type="entry name" value="NAD(P)-bd_dom_sf"/>
</dbReference>
<comment type="similarity">
    <text evidence="2">Belongs to the short-chain dehydrogenases/reductases (SDR) family.</text>
</comment>